<keyword evidence="3" id="KW-0731">Sigma factor</keyword>
<evidence type="ECO:0000256" key="1">
    <source>
        <dbReference type="ARBA" id="ARBA00010641"/>
    </source>
</evidence>
<keyword evidence="9" id="KW-1185">Reference proteome</keyword>
<dbReference type="NCBIfam" id="TIGR02937">
    <property type="entry name" value="sigma70-ECF"/>
    <property type="match status" value="1"/>
</dbReference>
<proteinExistence type="inferred from homology"/>
<dbReference type="EMBL" id="JBHPON010000003">
    <property type="protein sequence ID" value="MFC6037563.1"/>
    <property type="molecule type" value="Genomic_DNA"/>
</dbReference>
<dbReference type="InterPro" id="IPR036388">
    <property type="entry name" value="WH-like_DNA-bd_sf"/>
</dbReference>
<evidence type="ECO:0000256" key="4">
    <source>
        <dbReference type="ARBA" id="ARBA00023125"/>
    </source>
</evidence>
<organism evidence="8 9">
    <name type="scientific">Hyphococcus aureus</name>
    <dbReference type="NCBI Taxonomy" id="2666033"/>
    <lineage>
        <taxon>Bacteria</taxon>
        <taxon>Pseudomonadati</taxon>
        <taxon>Pseudomonadota</taxon>
        <taxon>Alphaproteobacteria</taxon>
        <taxon>Parvularculales</taxon>
        <taxon>Parvularculaceae</taxon>
        <taxon>Hyphococcus</taxon>
    </lineage>
</organism>
<evidence type="ECO:0000256" key="2">
    <source>
        <dbReference type="ARBA" id="ARBA00023015"/>
    </source>
</evidence>
<dbReference type="Gene3D" id="1.10.1740.10">
    <property type="match status" value="1"/>
</dbReference>
<dbReference type="InterPro" id="IPR013324">
    <property type="entry name" value="RNA_pol_sigma_r3/r4-like"/>
</dbReference>
<dbReference type="Pfam" id="PF04542">
    <property type="entry name" value="Sigma70_r2"/>
    <property type="match status" value="1"/>
</dbReference>
<protein>
    <submittedName>
        <fullName evidence="8">RNA polymerase sigma factor</fullName>
    </submittedName>
</protein>
<dbReference type="InterPro" id="IPR007627">
    <property type="entry name" value="RNA_pol_sigma70_r2"/>
</dbReference>
<dbReference type="Proteomes" id="UP001596116">
    <property type="component" value="Unassembled WGS sequence"/>
</dbReference>
<comment type="similarity">
    <text evidence="1">Belongs to the sigma-70 factor family. ECF subfamily.</text>
</comment>
<dbReference type="SUPFAM" id="SSF88659">
    <property type="entry name" value="Sigma3 and sigma4 domains of RNA polymerase sigma factors"/>
    <property type="match status" value="1"/>
</dbReference>
<evidence type="ECO:0000256" key="5">
    <source>
        <dbReference type="ARBA" id="ARBA00023163"/>
    </source>
</evidence>
<keyword evidence="4" id="KW-0238">DNA-binding</keyword>
<feature type="domain" description="RNA polymerase sigma factor 70 region 4 type 2" evidence="7">
    <location>
        <begin position="119"/>
        <end position="170"/>
    </location>
</feature>
<dbReference type="InterPro" id="IPR013325">
    <property type="entry name" value="RNA_pol_sigma_r2"/>
</dbReference>
<evidence type="ECO:0000313" key="8">
    <source>
        <dbReference type="EMBL" id="MFC6037563.1"/>
    </source>
</evidence>
<accession>A0ABW1L3H0</accession>
<feature type="domain" description="RNA polymerase sigma-70 region 2" evidence="6">
    <location>
        <begin position="25"/>
        <end position="90"/>
    </location>
</feature>
<dbReference type="PANTHER" id="PTHR43133:SF8">
    <property type="entry name" value="RNA POLYMERASE SIGMA FACTOR HI_1459-RELATED"/>
    <property type="match status" value="1"/>
</dbReference>
<comment type="caution">
    <text evidence="8">The sequence shown here is derived from an EMBL/GenBank/DDBJ whole genome shotgun (WGS) entry which is preliminary data.</text>
</comment>
<evidence type="ECO:0000259" key="6">
    <source>
        <dbReference type="Pfam" id="PF04542"/>
    </source>
</evidence>
<dbReference type="RefSeq" id="WP_379881048.1">
    <property type="nucleotide sequence ID" value="NZ_JBHPON010000003.1"/>
</dbReference>
<dbReference type="InterPro" id="IPR014284">
    <property type="entry name" value="RNA_pol_sigma-70_dom"/>
</dbReference>
<dbReference type="Pfam" id="PF08281">
    <property type="entry name" value="Sigma70_r4_2"/>
    <property type="match status" value="1"/>
</dbReference>
<name>A0ABW1L3H0_9PROT</name>
<dbReference type="PANTHER" id="PTHR43133">
    <property type="entry name" value="RNA POLYMERASE ECF-TYPE SIGMA FACTO"/>
    <property type="match status" value="1"/>
</dbReference>
<evidence type="ECO:0000256" key="3">
    <source>
        <dbReference type="ARBA" id="ARBA00023082"/>
    </source>
</evidence>
<dbReference type="InterPro" id="IPR039425">
    <property type="entry name" value="RNA_pol_sigma-70-like"/>
</dbReference>
<gene>
    <name evidence="8" type="ORF">ACFMB1_18555</name>
</gene>
<evidence type="ECO:0000313" key="9">
    <source>
        <dbReference type="Proteomes" id="UP001596116"/>
    </source>
</evidence>
<reference evidence="8 9" key="1">
    <citation type="submission" date="2024-09" db="EMBL/GenBank/DDBJ databases">
        <authorList>
            <person name="Zhang Z.-H."/>
        </authorList>
    </citation>
    <scope>NUCLEOTIDE SEQUENCE [LARGE SCALE GENOMIC DNA]</scope>
    <source>
        <strain evidence="8 9">HHTR114</strain>
    </source>
</reference>
<keyword evidence="2" id="KW-0805">Transcription regulation</keyword>
<dbReference type="InterPro" id="IPR013249">
    <property type="entry name" value="RNA_pol_sigma70_r4_t2"/>
</dbReference>
<dbReference type="SUPFAM" id="SSF88946">
    <property type="entry name" value="Sigma2 domain of RNA polymerase sigma factors"/>
    <property type="match status" value="1"/>
</dbReference>
<evidence type="ECO:0000259" key="7">
    <source>
        <dbReference type="Pfam" id="PF08281"/>
    </source>
</evidence>
<dbReference type="Gene3D" id="1.10.10.10">
    <property type="entry name" value="Winged helix-like DNA-binding domain superfamily/Winged helix DNA-binding domain"/>
    <property type="match status" value="1"/>
</dbReference>
<sequence length="213" mass="23968">MTSNEVDKTVASSDGKAAVEAVLTEVHRDMFRFLVRRLGDEHEAADVLQEFYVKILTRFSDLRDADKLRGWMASVLRSVIADHYRARGRRARLAEAYRADAALFPAFDDEEIDLVICACLYKLLPTLKDEYAAILWRTDLVGEARETIAADLGLNENAFRVKLHRARQALRKRLEQTCETCPMHGFFKCGCSTSQALRNRVAAAREASGGDNA</sequence>
<keyword evidence="5" id="KW-0804">Transcription</keyword>